<dbReference type="AlphaFoldDB" id="A0ABD0K1U8"/>
<organism evidence="1 2">
    <name type="scientific">Batillaria attramentaria</name>
    <dbReference type="NCBI Taxonomy" id="370345"/>
    <lineage>
        <taxon>Eukaryota</taxon>
        <taxon>Metazoa</taxon>
        <taxon>Spiralia</taxon>
        <taxon>Lophotrochozoa</taxon>
        <taxon>Mollusca</taxon>
        <taxon>Gastropoda</taxon>
        <taxon>Caenogastropoda</taxon>
        <taxon>Sorbeoconcha</taxon>
        <taxon>Cerithioidea</taxon>
        <taxon>Batillariidae</taxon>
        <taxon>Batillaria</taxon>
    </lineage>
</organism>
<accession>A0ABD0K1U8</accession>
<sequence>MHGSQFQSVLSVTGTGFATKKSGRYTTAVLVHANSDKMAGCNFLVATALGLLLMQLNGANGQTTTEATAGSKTCDSIHGVCLARNSFIFCAGGADESAVCPYKDLQYCCTKLTLT</sequence>
<name>A0ABD0K1U8_9CAEN</name>
<proteinExistence type="predicted"/>
<gene>
    <name evidence="1" type="ORF">BaRGS_00027341</name>
</gene>
<keyword evidence="2" id="KW-1185">Reference proteome</keyword>
<protein>
    <submittedName>
        <fullName evidence="1">Uncharacterized protein</fullName>
    </submittedName>
</protein>
<comment type="caution">
    <text evidence="1">The sequence shown here is derived from an EMBL/GenBank/DDBJ whole genome shotgun (WGS) entry which is preliminary data.</text>
</comment>
<evidence type="ECO:0000313" key="1">
    <source>
        <dbReference type="EMBL" id="KAK7481385.1"/>
    </source>
</evidence>
<reference evidence="1 2" key="1">
    <citation type="journal article" date="2023" name="Sci. Data">
        <title>Genome assembly of the Korean intertidal mud-creeper Batillaria attramentaria.</title>
        <authorList>
            <person name="Patra A.K."/>
            <person name="Ho P.T."/>
            <person name="Jun S."/>
            <person name="Lee S.J."/>
            <person name="Kim Y."/>
            <person name="Won Y.J."/>
        </authorList>
    </citation>
    <scope>NUCLEOTIDE SEQUENCE [LARGE SCALE GENOMIC DNA]</scope>
    <source>
        <strain evidence="1">Wonlab-2016</strain>
    </source>
</reference>
<dbReference type="EMBL" id="JACVVK020000263">
    <property type="protein sequence ID" value="KAK7481385.1"/>
    <property type="molecule type" value="Genomic_DNA"/>
</dbReference>
<dbReference type="Proteomes" id="UP001519460">
    <property type="component" value="Unassembled WGS sequence"/>
</dbReference>
<evidence type="ECO:0000313" key="2">
    <source>
        <dbReference type="Proteomes" id="UP001519460"/>
    </source>
</evidence>